<evidence type="ECO:0000313" key="11">
    <source>
        <dbReference type="EMBL" id="KAJ3213850.1"/>
    </source>
</evidence>
<feature type="active site" evidence="6">
    <location>
        <position position="205"/>
    </location>
</feature>
<dbReference type="Gene3D" id="1.50.10.10">
    <property type="match status" value="1"/>
</dbReference>
<dbReference type="GO" id="GO:0000139">
    <property type="term" value="C:Golgi membrane"/>
    <property type="evidence" value="ECO:0007669"/>
    <property type="project" value="TreeGrafter"/>
</dbReference>
<keyword evidence="10" id="KW-0812">Transmembrane</keyword>
<dbReference type="Pfam" id="PF01532">
    <property type="entry name" value="Glyco_hydro_47"/>
    <property type="match status" value="1"/>
</dbReference>
<evidence type="ECO:0000256" key="3">
    <source>
        <dbReference type="ARBA" id="ARBA00007658"/>
    </source>
</evidence>
<evidence type="ECO:0000256" key="6">
    <source>
        <dbReference type="PIRSR" id="PIRSR601382-1"/>
    </source>
</evidence>
<feature type="active site" description="Proton donor" evidence="6">
    <location>
        <position position="335"/>
    </location>
</feature>
<keyword evidence="10" id="KW-0472">Membrane</keyword>
<evidence type="ECO:0000256" key="2">
    <source>
        <dbReference type="ARBA" id="ARBA00004922"/>
    </source>
</evidence>
<dbReference type="PANTHER" id="PTHR11742">
    <property type="entry name" value="MANNOSYL-OLIGOSACCHARIDE ALPHA-1,2-MANNOSIDASE-RELATED"/>
    <property type="match status" value="1"/>
</dbReference>
<dbReference type="InterPro" id="IPR012341">
    <property type="entry name" value="6hp_glycosidase-like_sf"/>
</dbReference>
<evidence type="ECO:0000256" key="7">
    <source>
        <dbReference type="PIRSR" id="PIRSR601382-2"/>
    </source>
</evidence>
<organism evidence="11 12">
    <name type="scientific">Clydaea vesicula</name>
    <dbReference type="NCBI Taxonomy" id="447962"/>
    <lineage>
        <taxon>Eukaryota</taxon>
        <taxon>Fungi</taxon>
        <taxon>Fungi incertae sedis</taxon>
        <taxon>Chytridiomycota</taxon>
        <taxon>Chytridiomycota incertae sedis</taxon>
        <taxon>Chytridiomycetes</taxon>
        <taxon>Lobulomycetales</taxon>
        <taxon>Lobulomycetaceae</taxon>
        <taxon>Clydaea</taxon>
    </lineage>
</organism>
<keyword evidence="7" id="KW-0106">Calcium</keyword>
<keyword evidence="4 9" id="KW-0378">Hydrolase</keyword>
<comment type="caution">
    <text evidence="11">The sequence shown here is derived from an EMBL/GenBank/DDBJ whole genome shotgun (WGS) entry which is preliminary data.</text>
</comment>
<dbReference type="CDD" id="cd07990">
    <property type="entry name" value="LPLAT_LCLAT1-like"/>
    <property type="match status" value="1"/>
</dbReference>
<dbReference type="GO" id="GO:0005509">
    <property type="term" value="F:calcium ion binding"/>
    <property type="evidence" value="ECO:0007669"/>
    <property type="project" value="InterPro"/>
</dbReference>
<protein>
    <recommendedName>
        <fullName evidence="9">alpha-1,2-Mannosidase</fullName>
        <ecNumber evidence="9">3.2.1.-</ecNumber>
    </recommendedName>
</protein>
<proteinExistence type="inferred from homology"/>
<keyword evidence="9" id="KW-0326">Glycosidase</keyword>
<accession>A0AAD5TZ48</accession>
<feature type="active site" evidence="6">
    <location>
        <position position="357"/>
    </location>
</feature>
<dbReference type="GO" id="GO:0004571">
    <property type="term" value="F:mannosyl-oligosaccharide 1,2-alpha-mannosidase activity"/>
    <property type="evidence" value="ECO:0007669"/>
    <property type="project" value="InterPro"/>
</dbReference>
<dbReference type="GO" id="GO:0005783">
    <property type="term" value="C:endoplasmic reticulum"/>
    <property type="evidence" value="ECO:0007669"/>
    <property type="project" value="TreeGrafter"/>
</dbReference>
<dbReference type="InterPro" id="IPR001382">
    <property type="entry name" value="Glyco_hydro_47"/>
</dbReference>
<dbReference type="PANTHER" id="PTHR11742:SF6">
    <property type="entry name" value="MANNOSYL-OLIGOSACCHARIDE ALPHA-1,2-MANNOSIDASE IA-RELATED"/>
    <property type="match status" value="1"/>
</dbReference>
<feature type="binding site" evidence="7">
    <location>
        <position position="446"/>
    </location>
    <ligand>
        <name>Ca(2+)</name>
        <dbReference type="ChEBI" id="CHEBI:29108"/>
    </ligand>
</feature>
<dbReference type="EMBL" id="JADGJW010000671">
    <property type="protein sequence ID" value="KAJ3213850.1"/>
    <property type="molecule type" value="Genomic_DNA"/>
</dbReference>
<evidence type="ECO:0000256" key="1">
    <source>
        <dbReference type="ARBA" id="ARBA00001913"/>
    </source>
</evidence>
<name>A0AAD5TZ48_9FUNG</name>
<dbReference type="InterPro" id="IPR036026">
    <property type="entry name" value="Seven-hairpin_glycosidases"/>
</dbReference>
<feature type="transmembrane region" description="Helical" evidence="10">
    <location>
        <begin position="687"/>
        <end position="712"/>
    </location>
</feature>
<dbReference type="EC" id="3.2.1.-" evidence="9"/>
<dbReference type="InterPro" id="IPR050749">
    <property type="entry name" value="Glycosyl_Hydrolase_47"/>
</dbReference>
<keyword evidence="5 8" id="KW-1015">Disulfide bond</keyword>
<evidence type="ECO:0000256" key="5">
    <source>
        <dbReference type="ARBA" id="ARBA00023157"/>
    </source>
</evidence>
<dbReference type="GO" id="GO:0036503">
    <property type="term" value="P:ERAD pathway"/>
    <property type="evidence" value="ECO:0007669"/>
    <property type="project" value="UniProtKB-ARBA"/>
</dbReference>
<feature type="disulfide bond" evidence="8">
    <location>
        <begin position="289"/>
        <end position="321"/>
    </location>
</feature>
<evidence type="ECO:0000313" key="12">
    <source>
        <dbReference type="Proteomes" id="UP001211065"/>
    </source>
</evidence>
<sequence>MHAFGYDYLEPETKTGKNMYKDTLAATIIDSLDTLYLMNLKKEFNFALTFVKSLNNSFFERELTVSFFETVIRIVGGLIGAYELSNEKILIDTAVNLADRLLPAFVTLTNLPENSINLLTGMKATFPFSKGNLAEVGSNILEFTRLSQITGDKKYEIASRKALTYLETVIGPLSKVKGLYPVDIFVHDDKPILNYERYSLGGCSDSFYEYLLKMSVLTKGKDMQSKKMFTEAISQIKAYLINKNEEGLMYVSVFQPRNNYDDDGISISFYNNKKLIKGYRETKMEHLSCFVGGFFALSVMSGNSENITEDTTIAAGITETCYQMYKRQPTGLSPESVDMNSIKLDSQDGESYLQRPEALESIYYMWKLTKNKKYRNWAWEIALSIEEYTKCESGGYSGLKATFKVLEKEFKNNLQDSFFLAETLKYLYLIFDDDNIISLENFVFNTELFTGDYKDMLKEKNVIMMCNHQEFVFLKRKWDLDKIGYANTLRRAIDDNFPLWFLIFPEGTVVCEETVLTSQAYAKKMDWKYNPKHVLNPKSTGLYHACEILNKSVDYMYDLTMAFSDISSETYPYDFFSLPKCFFKGEGPNQIFIHCKKHKIDLIPGFKEKKPALDFLNEGEEKKLTTEELELFQNKKRGELFGEWVRDQFKTKDEMLKKFYLTKELKLLNESEKSTLICKMEPRVKDYVTVTTAFVLAISLSYSFFKFLYYLIKFFFFKS</sequence>
<comment type="pathway">
    <text evidence="2">Protein modification; protein glycosylation.</text>
</comment>
<evidence type="ECO:0000256" key="9">
    <source>
        <dbReference type="RuleBase" id="RU361193"/>
    </source>
</evidence>
<comment type="similarity">
    <text evidence="3 9">Belongs to the glycosyl hydrolase 47 family.</text>
</comment>
<dbReference type="PRINTS" id="PR00747">
    <property type="entry name" value="GLYHDRLASE47"/>
</dbReference>
<evidence type="ECO:0000256" key="10">
    <source>
        <dbReference type="SAM" id="Phobius"/>
    </source>
</evidence>
<dbReference type="Proteomes" id="UP001211065">
    <property type="component" value="Unassembled WGS sequence"/>
</dbReference>
<dbReference type="GO" id="GO:0005975">
    <property type="term" value="P:carbohydrate metabolic process"/>
    <property type="evidence" value="ECO:0007669"/>
    <property type="project" value="InterPro"/>
</dbReference>
<evidence type="ECO:0000256" key="8">
    <source>
        <dbReference type="PIRSR" id="PIRSR601382-3"/>
    </source>
</evidence>
<feature type="active site" description="Proton donor" evidence="6">
    <location>
        <position position="69"/>
    </location>
</feature>
<gene>
    <name evidence="11" type="primary">MAN1A1</name>
    <name evidence="11" type="ORF">HK099_007165</name>
</gene>
<keyword evidence="10" id="KW-1133">Transmembrane helix</keyword>
<evidence type="ECO:0000256" key="4">
    <source>
        <dbReference type="ARBA" id="ARBA00022801"/>
    </source>
</evidence>
<keyword evidence="12" id="KW-1185">Reference proteome</keyword>
<dbReference type="AlphaFoldDB" id="A0AAD5TZ48"/>
<keyword evidence="7" id="KW-0479">Metal-binding</keyword>
<reference evidence="11" key="1">
    <citation type="submission" date="2020-05" db="EMBL/GenBank/DDBJ databases">
        <title>Phylogenomic resolution of chytrid fungi.</title>
        <authorList>
            <person name="Stajich J.E."/>
            <person name="Amses K."/>
            <person name="Simmons R."/>
            <person name="Seto K."/>
            <person name="Myers J."/>
            <person name="Bonds A."/>
            <person name="Quandt C.A."/>
            <person name="Barry K."/>
            <person name="Liu P."/>
            <person name="Grigoriev I."/>
            <person name="Longcore J.E."/>
            <person name="James T.Y."/>
        </authorList>
    </citation>
    <scope>NUCLEOTIDE SEQUENCE</scope>
    <source>
        <strain evidence="11">JEL0476</strain>
    </source>
</reference>
<comment type="cofactor">
    <cofactor evidence="1 7">
        <name>Ca(2+)</name>
        <dbReference type="ChEBI" id="CHEBI:29108"/>
    </cofactor>
</comment>
<dbReference type="SUPFAM" id="SSF48225">
    <property type="entry name" value="Seven-hairpin glycosidases"/>
    <property type="match status" value="1"/>
</dbReference>